<keyword evidence="3" id="KW-1185">Reference proteome</keyword>
<evidence type="ECO:0000259" key="1">
    <source>
        <dbReference type="Pfam" id="PF00724"/>
    </source>
</evidence>
<dbReference type="PANTHER" id="PTHR22893">
    <property type="entry name" value="NADH OXIDOREDUCTASE-RELATED"/>
    <property type="match status" value="1"/>
</dbReference>
<dbReference type="Proteomes" id="UP000326565">
    <property type="component" value="Unassembled WGS sequence"/>
</dbReference>
<reference evidence="2 3" key="1">
    <citation type="submission" date="2019-04" db="EMBL/GenBank/DDBJ databases">
        <title>Friends and foes A comparative genomics study of 23 Aspergillus species from section Flavi.</title>
        <authorList>
            <consortium name="DOE Joint Genome Institute"/>
            <person name="Kjaerbolling I."/>
            <person name="Vesth T."/>
            <person name="Frisvad J.C."/>
            <person name="Nybo J.L."/>
            <person name="Theobald S."/>
            <person name="Kildgaard S."/>
            <person name="Isbrandt T."/>
            <person name="Kuo A."/>
            <person name="Sato A."/>
            <person name="Lyhne E.K."/>
            <person name="Kogle M.E."/>
            <person name="Wiebenga A."/>
            <person name="Kun R.S."/>
            <person name="Lubbers R.J."/>
            <person name="Makela M.R."/>
            <person name="Barry K."/>
            <person name="Chovatia M."/>
            <person name="Clum A."/>
            <person name="Daum C."/>
            <person name="Haridas S."/>
            <person name="He G."/>
            <person name="LaButti K."/>
            <person name="Lipzen A."/>
            <person name="Mondo S."/>
            <person name="Riley R."/>
            <person name="Salamov A."/>
            <person name="Simmons B.A."/>
            <person name="Magnuson J.K."/>
            <person name="Henrissat B."/>
            <person name="Mortensen U.H."/>
            <person name="Larsen T.O."/>
            <person name="Devries R.P."/>
            <person name="Grigoriev I.V."/>
            <person name="Machida M."/>
            <person name="Baker S.E."/>
            <person name="Andersen M.R."/>
        </authorList>
    </citation>
    <scope>NUCLEOTIDE SEQUENCE [LARGE SCALE GENOMIC DNA]</scope>
    <source>
        <strain evidence="2 3">CBS 151.66</strain>
    </source>
</reference>
<dbReference type="Pfam" id="PF00724">
    <property type="entry name" value="Oxidored_FMN"/>
    <property type="match status" value="1"/>
</dbReference>
<dbReference type="EMBL" id="ML732201">
    <property type="protein sequence ID" value="KAB8075012.1"/>
    <property type="molecule type" value="Genomic_DNA"/>
</dbReference>
<organism evidence="2 3">
    <name type="scientific">Aspergillus leporis</name>
    <dbReference type="NCBI Taxonomy" id="41062"/>
    <lineage>
        <taxon>Eukaryota</taxon>
        <taxon>Fungi</taxon>
        <taxon>Dikarya</taxon>
        <taxon>Ascomycota</taxon>
        <taxon>Pezizomycotina</taxon>
        <taxon>Eurotiomycetes</taxon>
        <taxon>Eurotiomycetidae</taxon>
        <taxon>Eurotiales</taxon>
        <taxon>Aspergillaceae</taxon>
        <taxon>Aspergillus</taxon>
        <taxon>Aspergillus subgen. Circumdati</taxon>
    </lineage>
</organism>
<dbReference type="GO" id="GO:0010181">
    <property type="term" value="F:FMN binding"/>
    <property type="evidence" value="ECO:0007669"/>
    <property type="project" value="InterPro"/>
</dbReference>
<dbReference type="InterPro" id="IPR001155">
    <property type="entry name" value="OxRdtase_FMN_N"/>
</dbReference>
<feature type="domain" description="NADH:flavin oxidoreductase/NADH oxidase N-terminal" evidence="1">
    <location>
        <begin position="1"/>
        <end position="177"/>
    </location>
</feature>
<sequence length="294" mass="33238">MTRNRCTEDCKPTQSTITHYAERAKDGVGLIVAEGTIVSYHGAEWPHRPVMFGKRHAEAWRKVADAVHREGRKILFQPWHPGRIQNEKMPMLGEIGYPVLAPSKVKARGGRYRILEGLPGHTENVTEIEDSGMMVEAGFDGIELLSQGYANQRTDNYDGSVENRCRFPLEVLDAIISVWGPRSLSGTYDYYIRQLMTRELGFINLSRRGCDVGRNRDDYFRPSLRPEGKELPSGYGLVKHFGPLFRYPGSKTMLMVNHEYSVAEADKLVRSGSIDLVTFARAFIYNPIAREPGT</sequence>
<accession>A0A5N5X6R8</accession>
<dbReference type="Gene3D" id="3.20.20.70">
    <property type="entry name" value="Aldolase class I"/>
    <property type="match status" value="1"/>
</dbReference>
<name>A0A5N5X6R8_9EURO</name>
<dbReference type="InterPro" id="IPR045247">
    <property type="entry name" value="Oye-like"/>
</dbReference>
<proteinExistence type="predicted"/>
<dbReference type="PANTHER" id="PTHR22893:SF91">
    <property type="entry name" value="NADPH DEHYDROGENASE 2-RELATED"/>
    <property type="match status" value="1"/>
</dbReference>
<dbReference type="AlphaFoldDB" id="A0A5N5X6R8"/>
<evidence type="ECO:0000313" key="3">
    <source>
        <dbReference type="Proteomes" id="UP000326565"/>
    </source>
</evidence>
<gene>
    <name evidence="2" type="ORF">BDV29DRAFT_190580</name>
</gene>
<dbReference type="OrthoDB" id="276546at2759"/>
<protein>
    <submittedName>
        <fullName evidence="2">Flavo protein NADH-dependent oxidoreductase</fullName>
    </submittedName>
</protein>
<dbReference type="InterPro" id="IPR013785">
    <property type="entry name" value="Aldolase_TIM"/>
</dbReference>
<dbReference type="GO" id="GO:0016491">
    <property type="term" value="F:oxidoreductase activity"/>
    <property type="evidence" value="ECO:0007669"/>
    <property type="project" value="InterPro"/>
</dbReference>
<dbReference type="SUPFAM" id="SSF51395">
    <property type="entry name" value="FMN-linked oxidoreductases"/>
    <property type="match status" value="1"/>
</dbReference>
<evidence type="ECO:0000313" key="2">
    <source>
        <dbReference type="EMBL" id="KAB8075012.1"/>
    </source>
</evidence>